<organism evidence="5 6">
    <name type="scientific">Bifidobacterium leontopitheci</name>
    <dbReference type="NCBI Taxonomy" id="2650774"/>
    <lineage>
        <taxon>Bacteria</taxon>
        <taxon>Bacillati</taxon>
        <taxon>Actinomycetota</taxon>
        <taxon>Actinomycetes</taxon>
        <taxon>Bifidobacteriales</taxon>
        <taxon>Bifidobacteriaceae</taxon>
        <taxon>Bifidobacterium</taxon>
    </lineage>
</organism>
<feature type="compositionally biased region" description="Basic and acidic residues" evidence="1">
    <location>
        <begin position="1790"/>
        <end position="1805"/>
    </location>
</feature>
<proteinExistence type="predicted"/>
<dbReference type="InterPro" id="IPR044055">
    <property type="entry name" value="RibLong"/>
</dbReference>
<dbReference type="Proteomes" id="UP000441772">
    <property type="component" value="Unassembled WGS sequence"/>
</dbReference>
<feature type="domain" description="Long Rib" evidence="4">
    <location>
        <begin position="933"/>
        <end position="1026"/>
    </location>
</feature>
<protein>
    <submittedName>
        <fullName evidence="5">Rib/alpha-like repeat</fullName>
    </submittedName>
</protein>
<evidence type="ECO:0000256" key="2">
    <source>
        <dbReference type="SAM" id="Phobius"/>
    </source>
</evidence>
<feature type="domain" description="Long Rib" evidence="4">
    <location>
        <begin position="1513"/>
        <end position="1603"/>
    </location>
</feature>
<accession>A0A6I1GDG4</accession>
<dbReference type="SMART" id="SM00710">
    <property type="entry name" value="PbH1"/>
    <property type="match status" value="6"/>
</dbReference>
<evidence type="ECO:0000313" key="6">
    <source>
        <dbReference type="Proteomes" id="UP000441772"/>
    </source>
</evidence>
<evidence type="ECO:0000256" key="3">
    <source>
        <dbReference type="SAM" id="SignalP"/>
    </source>
</evidence>
<dbReference type="InterPro" id="IPR011050">
    <property type="entry name" value="Pectin_lyase_fold/virulence"/>
</dbReference>
<dbReference type="InterPro" id="IPR012334">
    <property type="entry name" value="Pectin_lyas_fold"/>
</dbReference>
<keyword evidence="2" id="KW-0812">Transmembrane</keyword>
<evidence type="ECO:0000259" key="4">
    <source>
        <dbReference type="Pfam" id="PF18957"/>
    </source>
</evidence>
<sequence length="1842" mass="192531">MKPHVGSRLIAAMAALGTAFAFAAPAAALAADDATDTSKGTTYYVSSTKGDDANAGTDKDHPWKTLNKVNAIATDLEPGDSVLLERGSTFNNQYLHIKDTSGTPDAPITIADYGDASADKPVIAANGVKGSQWYQDYRGNAGNHLTRGTVSTTVLLKDVSYITVKNLEITNDDPDVYDPIDTWQWTDTADSDGTKLDRSANRMDRTGVAGIAENGTTMSHVTLDGLNIHDVDGNLYNKHMANGGIYFMAHYARENKTAADNTWLQNHISRFDHITIKNNVVKDVDRWGIAVGYTTYLNFIDADINANQGNGEIADDLIAKYGQTNVTIENNYVKGAGGDAITLMYCDRPVIQYNVGDSVSKHINTADYTQAPLNNTGVTRVGYGRVAAGIWPWRCKDPVFQYNEMYNNLNATHGNGDGQAWDADYGDGTLYQYNYSYGNSFASLMICNWYAVNTTFRYNISQNDRQGVFDLPSNGPGNHIYNNTAYIGEDSRVLTGRSNAQAQFENNIFINATEAKKTETWNIGSYNGGQTYDNNLYVNYANTPASDKNAKTADSVSDVLADAGKAPTAPQASGAIYDRTAADNKFAGYAPKAGSVAINNGKVISDMNDYAVTNDFLGNAIKGKPDLGAIESDADPSAPTEPTGTVDAYETGADGDTKLVYVPFTEKNPTTVKQLRGGVTAGEGTVANVYRTVDGKLTKLEASDAVKDGDVLRFELDGVDGSKTIDYTVKQKNTWNWVNDYRQGGNGPVWQPQRQTAADSDWQTITTYDSSWPNSVYNTYYGAGVNGELSGLNGDRTQTHGLLADDPAAAGGTAMAWQSPKSGTVKLSLKDGFTDNSGKAEPYLRQTGNTGGKVTLSLMKNNDVICTADLATSLEPSTAFAECVKSEKGTIEVAKGDWVRIVAVAEQGATKPSLYVSPVIAYQDVAAPAAKQADTYTPAYPATDATVGKQATAEIAFTDADGKAATVEGVKSYTVKGEANGIAVDATTGAATLTPTAEQYGQNVTATVTVTYADDSTDEATVTFTVAKSDAQRLNVIYPTVSGNAGVDLKRAPKFTLKADSAAAAIPAGTTFALGSDAPAGAKVDAKTGVVTLNSTVGGTIVVPVVVTFADTNETLETTATFNVTAPAALGSAKLETGVKDGKNVIYVPFTEKNPTTVEQLLAKVTAEPETAAKAVYRDGKKLDADAAIKAGDVLRFSAEGSSVTADYTVVQKNAWSWVDDFKTAEGVLWNSQRQDGDDWANVTSFSSQWPMSVYNSYYGAGLTGDLADLPAVGGDRSGRQGLLIDDPAATGGTAIAWAVPKTGKVTVTLERDNEPQRRNAGATGDVTLALTHNGDVICTTTISKAQTKDQAFVDCLESKGTFDVTDGDVVRLVATAASDVRSPDLYVSPVITYVDDADTPEPPAKTLAEQYEAAYPAETAAKVGEKASASVTFTKDGAAADAPAGTTYAVAGDGLAVAADGAVSLTPTDAQAGTTVTGTVTVTYSDKSTDTAAVSFKVAEKDTPVPPAKTLAEQYEAAYPAETAAKVGEKSSAAVSFTKDGETASAPEGTAYKVTGEGLTVGADGAVSLTPTEAQAGTTVAGTVTVTYSDGSTDTAKVAFKVAEKETPVPPAKTLAEQYEAAYPDKTAAKVGEKASASVSFTKDGVAAAAPAGTTYAVAGDGFAVAADGAVSLTPTEADYGKTLTGIVTVTYSDGTTDTAKAVFKVAEKETPVPPTPTPDDTAKDKLQAAVDAAGKLNAKDYTAETWTPFAKALADAKKLLANPDATDDQLSGALTTLTAAQAALKTVDTGKGEDGKGDGKTDGKGNGLSKTGSEVAVVVAAGLLLAAAGIGLAYTRRSRS</sequence>
<keyword evidence="2" id="KW-0472">Membrane</keyword>
<keyword evidence="6" id="KW-1185">Reference proteome</keyword>
<feature type="signal peptide" evidence="3">
    <location>
        <begin position="1"/>
        <end position="23"/>
    </location>
</feature>
<feature type="domain" description="Long Rib" evidence="4">
    <location>
        <begin position="1409"/>
        <end position="1499"/>
    </location>
</feature>
<comment type="caution">
    <text evidence="5">The sequence shown here is derived from an EMBL/GenBank/DDBJ whole genome shotgun (WGS) entry which is preliminary data.</text>
</comment>
<feature type="region of interest" description="Disordered" evidence="1">
    <location>
        <begin position="1789"/>
        <end position="1811"/>
    </location>
</feature>
<feature type="domain" description="Long Rib" evidence="4">
    <location>
        <begin position="1033"/>
        <end position="1124"/>
    </location>
</feature>
<evidence type="ECO:0000256" key="1">
    <source>
        <dbReference type="SAM" id="MobiDB-lite"/>
    </source>
</evidence>
<dbReference type="NCBIfam" id="NF038186">
    <property type="entry name" value="YPDG_rpt"/>
    <property type="match status" value="4"/>
</dbReference>
<evidence type="ECO:0000313" key="5">
    <source>
        <dbReference type="EMBL" id="KAB7789565.1"/>
    </source>
</evidence>
<dbReference type="Gene3D" id="2.60.40.10">
    <property type="entry name" value="Immunoglobulins"/>
    <property type="match status" value="1"/>
</dbReference>
<dbReference type="Gene3D" id="2.160.20.10">
    <property type="entry name" value="Single-stranded right-handed beta-helix, Pectin lyase-like"/>
    <property type="match status" value="1"/>
</dbReference>
<dbReference type="Gene3D" id="1.20.1270.70">
    <property type="entry name" value="Designed single chain three-helix bundle"/>
    <property type="match status" value="1"/>
</dbReference>
<reference evidence="5 6" key="1">
    <citation type="submission" date="2019-09" db="EMBL/GenBank/DDBJ databases">
        <title>Characterization of the phylogenetic diversity of two novel species belonging to the genus Bifidobacterium: Bifidobacterium cebidarum sp. nov. and Bifidobacterium leontopitheci sp. nov.</title>
        <authorList>
            <person name="Lugli G.A."/>
            <person name="Duranti S."/>
            <person name="Milani C."/>
            <person name="Turroni F."/>
            <person name="Ventura M."/>
        </authorList>
    </citation>
    <scope>NUCLEOTIDE SEQUENCE [LARGE SCALE GENOMIC DNA]</scope>
    <source>
        <strain evidence="5 6">LMG 31471</strain>
    </source>
</reference>
<dbReference type="GO" id="GO:0005975">
    <property type="term" value="P:carbohydrate metabolic process"/>
    <property type="evidence" value="ECO:0007669"/>
    <property type="project" value="UniProtKB-ARBA"/>
</dbReference>
<dbReference type="Pfam" id="PF18957">
    <property type="entry name" value="RibLong"/>
    <property type="match status" value="5"/>
</dbReference>
<keyword evidence="3" id="KW-0732">Signal</keyword>
<dbReference type="RefSeq" id="WP_193312441.1">
    <property type="nucleotide sequence ID" value="NZ_JBHSKZ010000050.1"/>
</dbReference>
<dbReference type="Pfam" id="PF07554">
    <property type="entry name" value="FIVAR"/>
    <property type="match status" value="1"/>
</dbReference>
<dbReference type="InterPro" id="IPR013783">
    <property type="entry name" value="Ig-like_fold"/>
</dbReference>
<name>A0A6I1GDG4_9BIFI</name>
<keyword evidence="2" id="KW-1133">Transmembrane helix</keyword>
<feature type="transmembrane region" description="Helical" evidence="2">
    <location>
        <begin position="1817"/>
        <end position="1836"/>
    </location>
</feature>
<feature type="chain" id="PRO_5039489301" evidence="3">
    <location>
        <begin position="24"/>
        <end position="1842"/>
    </location>
</feature>
<gene>
    <name evidence="5" type="ORF">F7D09_1938</name>
</gene>
<dbReference type="EMBL" id="WBVT01000044">
    <property type="protein sequence ID" value="KAB7789565.1"/>
    <property type="molecule type" value="Genomic_DNA"/>
</dbReference>
<dbReference type="InterPro" id="IPR006626">
    <property type="entry name" value="PbH1"/>
</dbReference>
<feature type="domain" description="Long Rib" evidence="4">
    <location>
        <begin position="1617"/>
        <end position="1707"/>
    </location>
</feature>
<dbReference type="SUPFAM" id="SSF51126">
    <property type="entry name" value="Pectin lyase-like"/>
    <property type="match status" value="1"/>
</dbReference>